<keyword evidence="3" id="KW-1185">Reference proteome</keyword>
<dbReference type="AlphaFoldDB" id="A0AA48KSY9"/>
<reference evidence="2" key="1">
    <citation type="submission" date="2023-01" db="EMBL/GenBank/DDBJ databases">
        <title>Complete genome sequence of Planctobacterium marinum strain Dej080120_11.</title>
        <authorList>
            <person name="Ueki S."/>
            <person name="Maruyama F."/>
        </authorList>
    </citation>
    <scope>NUCLEOTIDE SEQUENCE</scope>
    <source>
        <strain evidence="2">Dej080120_11</strain>
    </source>
</reference>
<protein>
    <recommendedName>
        <fullName evidence="4">GAF domain-containing protein</fullName>
    </recommendedName>
</protein>
<evidence type="ECO:0000313" key="3">
    <source>
        <dbReference type="Proteomes" id="UP001333710"/>
    </source>
</evidence>
<keyword evidence="1" id="KW-1133">Transmembrane helix</keyword>
<dbReference type="EMBL" id="AP027272">
    <property type="protein sequence ID" value="BDX06979.1"/>
    <property type="molecule type" value="Genomic_DNA"/>
</dbReference>
<dbReference type="Proteomes" id="UP001333710">
    <property type="component" value="Chromosome"/>
</dbReference>
<keyword evidence="1" id="KW-0472">Membrane</keyword>
<feature type="transmembrane region" description="Helical" evidence="1">
    <location>
        <begin position="35"/>
        <end position="55"/>
    </location>
</feature>
<dbReference type="InterPro" id="IPR029016">
    <property type="entry name" value="GAF-like_dom_sf"/>
</dbReference>
<dbReference type="Gene3D" id="3.30.450.40">
    <property type="match status" value="1"/>
</dbReference>
<organism evidence="2 3">
    <name type="scientific">Planctobacterium marinum</name>
    <dbReference type="NCBI Taxonomy" id="1631968"/>
    <lineage>
        <taxon>Bacteria</taxon>
        <taxon>Pseudomonadati</taxon>
        <taxon>Pseudomonadota</taxon>
        <taxon>Gammaproteobacteria</taxon>
        <taxon>Alteromonadales</taxon>
        <taxon>Alteromonadaceae</taxon>
        <taxon>Planctobacterium</taxon>
    </lineage>
</organism>
<feature type="transmembrane region" description="Helical" evidence="1">
    <location>
        <begin position="9"/>
        <end position="29"/>
    </location>
</feature>
<evidence type="ECO:0008006" key="4">
    <source>
        <dbReference type="Google" id="ProtNLM"/>
    </source>
</evidence>
<dbReference type="RefSeq" id="WP_338292971.1">
    <property type="nucleotide sequence ID" value="NZ_AP027272.1"/>
</dbReference>
<gene>
    <name evidence="2" type="ORF">MACH26_25000</name>
</gene>
<keyword evidence="1" id="KW-0812">Transmembrane</keyword>
<accession>A0AA48KSY9</accession>
<name>A0AA48KSY9_9ALTE</name>
<evidence type="ECO:0000256" key="1">
    <source>
        <dbReference type="SAM" id="Phobius"/>
    </source>
</evidence>
<dbReference type="SUPFAM" id="SSF55781">
    <property type="entry name" value="GAF domain-like"/>
    <property type="match status" value="1"/>
</dbReference>
<dbReference type="KEGG" id="pmaw:MACH26_25000"/>
<sequence length="256" mass="29038">MELAKKNTSFYVITLISILGSFASIYFVLKESLGIAFIILGAVALILLSFVLYFGNRYKKYRGYYQIKSEFEMLSEKFREYFADFTDANSIEDIELSMQDLILQTLEHSSRTLSKVTGKECIASLMMPNDSNEFETIRYSTNASIARTRVSSEPLPHDKGIVGKAFQADNVVAWCVQKSSDGFEEIRKNYQEHYLSGMVCPIKVDNEAYAILNIDSKHFSLFGSPERELGSLFANLLACAFEVGESEWAEFLDSRQ</sequence>
<evidence type="ECO:0000313" key="2">
    <source>
        <dbReference type="EMBL" id="BDX06979.1"/>
    </source>
</evidence>
<proteinExistence type="predicted"/>